<evidence type="ECO:0000256" key="1">
    <source>
        <dbReference type="ARBA" id="ARBA00023054"/>
    </source>
</evidence>
<dbReference type="InterPro" id="IPR039986">
    <property type="entry name" value="CFAP210"/>
</dbReference>
<protein>
    <recommendedName>
        <fullName evidence="3">Trichohyalin-plectin-homology domain-containing protein</fullName>
    </recommendedName>
</protein>
<reference evidence="4" key="1">
    <citation type="submission" date="2021-01" db="EMBL/GenBank/DDBJ databases">
        <authorList>
            <person name="Corre E."/>
            <person name="Pelletier E."/>
            <person name="Niang G."/>
            <person name="Scheremetjew M."/>
            <person name="Finn R."/>
            <person name="Kale V."/>
            <person name="Holt S."/>
            <person name="Cochrane G."/>
            <person name="Meng A."/>
            <person name="Brown T."/>
            <person name="Cohen L."/>
        </authorList>
    </citation>
    <scope>NUCLEOTIDE SEQUENCE</scope>
</reference>
<keyword evidence="1 2" id="KW-0175">Coiled coil</keyword>
<accession>A0A7S1FKE6</accession>
<dbReference type="PANTHER" id="PTHR28663:SF1">
    <property type="entry name" value="CILIA- AND FLAGELLA- ASSOCIATED PROTEIN 210"/>
    <property type="match status" value="1"/>
</dbReference>
<feature type="domain" description="Trichohyalin-plectin-homology" evidence="3">
    <location>
        <begin position="103"/>
        <end position="452"/>
    </location>
</feature>
<dbReference type="Pfam" id="PF13868">
    <property type="entry name" value="TPH"/>
    <property type="match status" value="1"/>
</dbReference>
<feature type="coiled-coil region" evidence="2">
    <location>
        <begin position="58"/>
        <end position="92"/>
    </location>
</feature>
<dbReference type="InterPro" id="IPR043597">
    <property type="entry name" value="TPH_dom"/>
</dbReference>
<gene>
    <name evidence="4" type="ORF">NSCI0253_LOCUS46073</name>
</gene>
<feature type="coiled-coil region" evidence="2">
    <location>
        <begin position="303"/>
        <end position="333"/>
    </location>
</feature>
<feature type="coiled-coil region" evidence="2">
    <location>
        <begin position="145"/>
        <end position="172"/>
    </location>
</feature>
<sequence length="467" mass="55722">MAGLVMSSAEIQRIKQTLLPEHERTCLQGSVHHRDRTTYLHQKSQARAATWTNTLEGSRRKKAEEKRKKIENEELERQRIDEDEARIQLEQRRSTIDRAKKLLHDETDRMKSFHSKMMLCDVLKEREAQVTLNDELNRLEDIRHARLMDQEHRNYRNKLERELREKETKQQLSKVAAQAHKEQHADFMEKRFQEIEEHMREGSEVRKKAIEDLEAEKVAQQRRKQLAVSLVQEHKCAIEQKRKVEAGEMVRHQQEEEKIREYGIEREKMLALRRQKEEELFQQKQARRLAIIDAHAERMAGVQDKAHQQLERQVRAKEEADEERRMAKLAQQQRWKADVLRSRKAQIERRQEARQKEVQENVDTAKFVGEWCNVLEKQEQEEKAMKREANERLLHEYRKVADIKRRAEEVTQQQERETAAVARKALDAEAAEFQQYAESCIQDYTGEGKNVIPLIKELRGFKKRLLD</sequence>
<proteinExistence type="predicted"/>
<organism evidence="4">
    <name type="scientific">Noctiluca scintillans</name>
    <name type="common">Sea sparkle</name>
    <name type="synonym">Red tide dinoflagellate</name>
    <dbReference type="NCBI Taxonomy" id="2966"/>
    <lineage>
        <taxon>Eukaryota</taxon>
        <taxon>Sar</taxon>
        <taxon>Alveolata</taxon>
        <taxon>Dinophyceae</taxon>
        <taxon>Noctilucales</taxon>
        <taxon>Noctilucaceae</taxon>
        <taxon>Noctiluca</taxon>
    </lineage>
</organism>
<name>A0A7S1FKE6_NOCSC</name>
<evidence type="ECO:0000313" key="4">
    <source>
        <dbReference type="EMBL" id="CAD8871716.1"/>
    </source>
</evidence>
<dbReference type="EMBL" id="HBFQ01064928">
    <property type="protein sequence ID" value="CAD8871716.1"/>
    <property type="molecule type" value="Transcribed_RNA"/>
</dbReference>
<evidence type="ECO:0000256" key="2">
    <source>
        <dbReference type="SAM" id="Coils"/>
    </source>
</evidence>
<evidence type="ECO:0000259" key="3">
    <source>
        <dbReference type="Pfam" id="PF13868"/>
    </source>
</evidence>
<dbReference type="PANTHER" id="PTHR28663">
    <property type="entry name" value="COILED-COIL DOMAIN-CONTAINING PROTEIN 173"/>
    <property type="match status" value="1"/>
</dbReference>
<dbReference type="AlphaFoldDB" id="A0A7S1FKE6"/>